<dbReference type="EMBL" id="CP108110">
    <property type="protein sequence ID" value="WUQ87944.1"/>
    <property type="molecule type" value="Genomic_DNA"/>
</dbReference>
<evidence type="ECO:0000256" key="2">
    <source>
        <dbReference type="ARBA" id="ARBA00023315"/>
    </source>
</evidence>
<dbReference type="Pfam" id="PF00583">
    <property type="entry name" value="Acetyltransf_1"/>
    <property type="match status" value="1"/>
</dbReference>
<proteinExistence type="predicted"/>
<protein>
    <submittedName>
        <fullName evidence="4">GNAT family N-acetyltransferase</fullName>
    </submittedName>
</protein>
<dbReference type="CDD" id="cd04301">
    <property type="entry name" value="NAT_SF"/>
    <property type="match status" value="1"/>
</dbReference>
<dbReference type="SUPFAM" id="SSF55729">
    <property type="entry name" value="Acyl-CoA N-acyltransferases (Nat)"/>
    <property type="match status" value="1"/>
</dbReference>
<dbReference type="InterPro" id="IPR000182">
    <property type="entry name" value="GNAT_dom"/>
</dbReference>
<dbReference type="InterPro" id="IPR050832">
    <property type="entry name" value="Bact_Acetyltransf"/>
</dbReference>
<gene>
    <name evidence="4" type="ORF">OHA16_36145</name>
</gene>
<evidence type="ECO:0000313" key="5">
    <source>
        <dbReference type="Proteomes" id="UP001432222"/>
    </source>
</evidence>
<dbReference type="InterPro" id="IPR016181">
    <property type="entry name" value="Acyl_CoA_acyltransferase"/>
</dbReference>
<dbReference type="PANTHER" id="PTHR43877">
    <property type="entry name" value="AMINOALKYLPHOSPHONATE N-ACETYLTRANSFERASE-RELATED-RELATED"/>
    <property type="match status" value="1"/>
</dbReference>
<sequence>MTTSTTSTQHSTGDSWAVAPADVGSAESLALLREYFIDVANRYYRLHFDRDGTAEEIETGLADTPSDHLAPPSGVFLLGRYAGEADSCAGLRVLDATTVELTRVYVRPSRRGTGGGTRLLAAVEEAARSLGAGRIVLDTRLDLVEARALYTRHGYREIPAYGNGPYAEVWYGKDLVPEQRPGGARADG</sequence>
<accession>A0ABZ1UCZ5</accession>
<organism evidence="4 5">
    <name type="scientific">Kitasatospora purpeofusca</name>
    <dbReference type="NCBI Taxonomy" id="67352"/>
    <lineage>
        <taxon>Bacteria</taxon>
        <taxon>Bacillati</taxon>
        <taxon>Actinomycetota</taxon>
        <taxon>Actinomycetes</taxon>
        <taxon>Kitasatosporales</taxon>
        <taxon>Streptomycetaceae</taxon>
        <taxon>Kitasatospora</taxon>
    </lineage>
</organism>
<dbReference type="PROSITE" id="PS51186">
    <property type="entry name" value="GNAT"/>
    <property type="match status" value="1"/>
</dbReference>
<name>A0ABZ1UCZ5_9ACTN</name>
<keyword evidence="5" id="KW-1185">Reference proteome</keyword>
<evidence type="ECO:0000256" key="1">
    <source>
        <dbReference type="ARBA" id="ARBA00022679"/>
    </source>
</evidence>
<feature type="domain" description="N-acetyltransferase" evidence="3">
    <location>
        <begin position="30"/>
        <end position="176"/>
    </location>
</feature>
<dbReference type="PANTHER" id="PTHR43877:SF2">
    <property type="entry name" value="AMINOALKYLPHOSPHONATE N-ACETYLTRANSFERASE-RELATED"/>
    <property type="match status" value="1"/>
</dbReference>
<evidence type="ECO:0000313" key="4">
    <source>
        <dbReference type="EMBL" id="WUQ87944.1"/>
    </source>
</evidence>
<keyword evidence="1" id="KW-0808">Transferase</keyword>
<dbReference type="Gene3D" id="3.40.630.30">
    <property type="match status" value="1"/>
</dbReference>
<keyword evidence="2" id="KW-0012">Acyltransferase</keyword>
<reference evidence="4" key="1">
    <citation type="submission" date="2022-10" db="EMBL/GenBank/DDBJ databases">
        <title>The complete genomes of actinobacterial strains from the NBC collection.</title>
        <authorList>
            <person name="Joergensen T.S."/>
            <person name="Alvarez Arevalo M."/>
            <person name="Sterndorff E.B."/>
            <person name="Faurdal D."/>
            <person name="Vuksanovic O."/>
            <person name="Mourched A.-S."/>
            <person name="Charusanti P."/>
            <person name="Shaw S."/>
            <person name="Blin K."/>
            <person name="Weber T."/>
        </authorList>
    </citation>
    <scope>NUCLEOTIDE SEQUENCE</scope>
    <source>
        <strain evidence="4">NBC_00222</strain>
    </source>
</reference>
<dbReference type="RefSeq" id="WP_328958497.1">
    <property type="nucleotide sequence ID" value="NZ_CP108110.1"/>
</dbReference>
<evidence type="ECO:0000259" key="3">
    <source>
        <dbReference type="PROSITE" id="PS51186"/>
    </source>
</evidence>
<dbReference type="Proteomes" id="UP001432222">
    <property type="component" value="Chromosome"/>
</dbReference>